<evidence type="ECO:0000256" key="1">
    <source>
        <dbReference type="SAM" id="MobiDB-lite"/>
    </source>
</evidence>
<feature type="region of interest" description="Disordered" evidence="1">
    <location>
        <begin position="1"/>
        <end position="30"/>
    </location>
</feature>
<name>A0A1G9VI64_9ACTN</name>
<feature type="compositionally biased region" description="Gly residues" evidence="1">
    <location>
        <begin position="17"/>
        <end position="27"/>
    </location>
</feature>
<protein>
    <submittedName>
        <fullName evidence="2">Uncharacterized protein</fullName>
    </submittedName>
</protein>
<evidence type="ECO:0000313" key="2">
    <source>
        <dbReference type="EMBL" id="SDM71912.1"/>
    </source>
</evidence>
<evidence type="ECO:0000313" key="3">
    <source>
        <dbReference type="Proteomes" id="UP000199341"/>
    </source>
</evidence>
<dbReference type="AlphaFoldDB" id="A0A1G9VI64"/>
<dbReference type="Proteomes" id="UP000199341">
    <property type="component" value="Unassembled WGS sequence"/>
</dbReference>
<proteinExistence type="predicted"/>
<gene>
    <name evidence="2" type="ORF">SAMN05216259_101287</name>
</gene>
<sequence length="196" mass="19854">MDTGAGDPAGVSPEGAASGGADGGPGGEPHAVRAYVSVELLAGTGEAEQRAVPDPATVLELSVDLARARTALRATAGPAEPGGRTVLDEHFVVGADGGHEPRWLDLADVLYASRPRTQEAAVAWLRTIAARHGSCRIAVAPLHGGGSAVLDPEKGHVAVLPVAAPGRQWLLASCLLGWLTAGGTLQELSGARLTCR</sequence>
<accession>A0A1G9VI64</accession>
<dbReference type="EMBL" id="FNIE01000001">
    <property type="protein sequence ID" value="SDM71912.1"/>
    <property type="molecule type" value="Genomic_DNA"/>
</dbReference>
<keyword evidence="3" id="KW-1185">Reference proteome</keyword>
<reference evidence="2 3" key="1">
    <citation type="submission" date="2016-10" db="EMBL/GenBank/DDBJ databases">
        <authorList>
            <person name="de Groot N.N."/>
        </authorList>
    </citation>
    <scope>NUCLEOTIDE SEQUENCE [LARGE SCALE GENOMIC DNA]</scope>
    <source>
        <strain evidence="2 3">CGMCC 4.2022</strain>
    </source>
</reference>
<organism evidence="2 3">
    <name type="scientific">Actinacidiphila guanduensis</name>
    <dbReference type="NCBI Taxonomy" id="310781"/>
    <lineage>
        <taxon>Bacteria</taxon>
        <taxon>Bacillati</taxon>
        <taxon>Actinomycetota</taxon>
        <taxon>Actinomycetes</taxon>
        <taxon>Kitasatosporales</taxon>
        <taxon>Streptomycetaceae</taxon>
        <taxon>Actinacidiphila</taxon>
    </lineage>
</organism>